<protein>
    <recommendedName>
        <fullName evidence="3">Protein kinase domain-containing protein</fullName>
    </recommendedName>
</protein>
<feature type="domain" description="Protein kinase" evidence="3">
    <location>
        <begin position="1"/>
        <end position="271"/>
    </location>
</feature>
<organism evidence="4 5">
    <name type="scientific">Xylaria arbuscula</name>
    <dbReference type="NCBI Taxonomy" id="114810"/>
    <lineage>
        <taxon>Eukaryota</taxon>
        <taxon>Fungi</taxon>
        <taxon>Dikarya</taxon>
        <taxon>Ascomycota</taxon>
        <taxon>Pezizomycotina</taxon>
        <taxon>Sordariomycetes</taxon>
        <taxon>Xylariomycetidae</taxon>
        <taxon>Xylariales</taxon>
        <taxon>Xylariaceae</taxon>
        <taxon>Xylaria</taxon>
    </lineage>
</organism>
<sequence length="682" mass="76704">MEIESIAGNEKQGTDRSLRRFWYDNPEPAQLTGDIEIWLIKQCWRISELLQRVHERDRRLATRLYYAGNNRYFVEPDTIISLASKQALRDPDKPLVSEPGFSNPELPDFDLVSIPNGQIGGGAVGWLTNRSYTYRPPEVDVENALFSESADVWSLGCVFLEFVTWYVLGVAGLREFVEDQLATKKHSLPILNLSEDFIVKDTFFSIRGRGSSNAFAIQSPAITKLIAKIRGHSRSTRTICAFLDLIDLGMLEISKEKRVAASLVAKNIGYLLVELFDRPTTSTNFILGDPSHEGDLIPDQEQLRLILYDPHNPSSAFDRLRIWLENRIGLGPVDWYPLRTVDRLQHATNSKLTWRYNHQELSIILNEDETNRCRDFLPVTVAGKTSLPIKETPASRRKPQSKGISSNSQGNSQSQQAVRIFRSPRSRPLLEGKGKGPEPAGRHLSRVPILGQALNQECYFCVDKASLTKKETYLSPPIEMTGLADDAAFFRLLNSRLKSSSGRLIFSFAPWMAYNAVNLCQFSFMDDNSDLVAAFDLEKFPREESLICAGYLLDSTSNSSFGALPLDIYMRKIGRTILAGLEHPDLGWNRRNVLNALPKRWVPPKLPRTYHTTGWGFHVHFGVSFLSVAFWVVGLVLLGLAFVPIWLALVDKRDLQNAFTPASTLFSIAAMLLAGAALIQNK</sequence>
<feature type="region of interest" description="Disordered" evidence="1">
    <location>
        <begin position="387"/>
        <end position="418"/>
    </location>
</feature>
<keyword evidence="2" id="KW-0472">Membrane</keyword>
<evidence type="ECO:0000313" key="5">
    <source>
        <dbReference type="Proteomes" id="UP001148614"/>
    </source>
</evidence>
<comment type="caution">
    <text evidence="4">The sequence shown here is derived from an EMBL/GenBank/DDBJ whole genome shotgun (WGS) entry which is preliminary data.</text>
</comment>
<evidence type="ECO:0000256" key="2">
    <source>
        <dbReference type="SAM" id="Phobius"/>
    </source>
</evidence>
<name>A0A9W8NK31_9PEZI</name>
<proteinExistence type="predicted"/>
<keyword evidence="5" id="KW-1185">Reference proteome</keyword>
<dbReference type="GO" id="GO:0004672">
    <property type="term" value="F:protein kinase activity"/>
    <property type="evidence" value="ECO:0007669"/>
    <property type="project" value="InterPro"/>
</dbReference>
<keyword evidence="2" id="KW-0812">Transmembrane</keyword>
<dbReference type="InterPro" id="IPR011009">
    <property type="entry name" value="Kinase-like_dom_sf"/>
</dbReference>
<dbReference type="SUPFAM" id="SSF56112">
    <property type="entry name" value="Protein kinase-like (PK-like)"/>
    <property type="match status" value="1"/>
</dbReference>
<reference evidence="4" key="1">
    <citation type="submission" date="2022-07" db="EMBL/GenBank/DDBJ databases">
        <title>Genome Sequence of Xylaria arbuscula.</title>
        <authorList>
            <person name="Buettner E."/>
        </authorList>
    </citation>
    <scope>NUCLEOTIDE SEQUENCE</scope>
    <source>
        <strain evidence="4">VT107</strain>
    </source>
</reference>
<dbReference type="AlphaFoldDB" id="A0A9W8NK31"/>
<keyword evidence="2" id="KW-1133">Transmembrane helix</keyword>
<evidence type="ECO:0000313" key="4">
    <source>
        <dbReference type="EMBL" id="KAJ3578059.1"/>
    </source>
</evidence>
<dbReference type="PROSITE" id="PS50011">
    <property type="entry name" value="PROTEIN_KINASE_DOM"/>
    <property type="match status" value="1"/>
</dbReference>
<dbReference type="InterPro" id="IPR000719">
    <property type="entry name" value="Prot_kinase_dom"/>
</dbReference>
<evidence type="ECO:0000256" key="1">
    <source>
        <dbReference type="SAM" id="MobiDB-lite"/>
    </source>
</evidence>
<dbReference type="EMBL" id="JANPWZ010000265">
    <property type="protein sequence ID" value="KAJ3578059.1"/>
    <property type="molecule type" value="Genomic_DNA"/>
</dbReference>
<feature type="transmembrane region" description="Helical" evidence="2">
    <location>
        <begin position="628"/>
        <end position="650"/>
    </location>
</feature>
<dbReference type="Proteomes" id="UP001148614">
    <property type="component" value="Unassembled WGS sequence"/>
</dbReference>
<dbReference type="GO" id="GO:0005524">
    <property type="term" value="F:ATP binding"/>
    <property type="evidence" value="ECO:0007669"/>
    <property type="project" value="InterPro"/>
</dbReference>
<dbReference type="Gene3D" id="1.10.510.10">
    <property type="entry name" value="Transferase(Phosphotransferase) domain 1"/>
    <property type="match status" value="1"/>
</dbReference>
<accession>A0A9W8NK31</accession>
<dbReference type="VEuPathDB" id="FungiDB:F4678DRAFT_465158"/>
<feature type="compositionally biased region" description="Low complexity" evidence="1">
    <location>
        <begin position="401"/>
        <end position="416"/>
    </location>
</feature>
<evidence type="ECO:0000259" key="3">
    <source>
        <dbReference type="PROSITE" id="PS50011"/>
    </source>
</evidence>
<gene>
    <name evidence="4" type="ORF">NPX13_g2505</name>
</gene>
<feature type="transmembrane region" description="Helical" evidence="2">
    <location>
        <begin position="662"/>
        <end position="679"/>
    </location>
</feature>